<proteinExistence type="inferred from homology"/>
<dbReference type="PROSITE" id="PS00455">
    <property type="entry name" value="AMP_BINDING"/>
    <property type="match status" value="1"/>
</dbReference>
<feature type="domain" description="AMP-binding enzyme C-terminal" evidence="4">
    <location>
        <begin position="456"/>
        <end position="531"/>
    </location>
</feature>
<evidence type="ECO:0000313" key="6">
    <source>
        <dbReference type="Proteomes" id="UP000009173"/>
    </source>
</evidence>
<dbReference type="Pfam" id="PF00501">
    <property type="entry name" value="AMP-binding"/>
    <property type="match status" value="1"/>
</dbReference>
<dbReference type="Pfam" id="PF13193">
    <property type="entry name" value="AMP-binding_C"/>
    <property type="match status" value="1"/>
</dbReference>
<dbReference type="PANTHER" id="PTHR43201">
    <property type="entry name" value="ACYL-COA SYNTHETASE"/>
    <property type="match status" value="1"/>
</dbReference>
<dbReference type="InterPro" id="IPR045851">
    <property type="entry name" value="AMP-bd_C_sf"/>
</dbReference>
<dbReference type="CDD" id="cd05917">
    <property type="entry name" value="FACL_like_2"/>
    <property type="match status" value="1"/>
</dbReference>
<dbReference type="Gene3D" id="2.30.38.10">
    <property type="entry name" value="Luciferase, Domain 3"/>
    <property type="match status" value="1"/>
</dbReference>
<dbReference type="AlphaFoldDB" id="A0A0H3A4X2"/>
<evidence type="ECO:0000256" key="1">
    <source>
        <dbReference type="ARBA" id="ARBA00006432"/>
    </source>
</evidence>
<dbReference type="Proteomes" id="UP000009173">
    <property type="component" value="Chromosome"/>
</dbReference>
<dbReference type="InterPro" id="IPR025110">
    <property type="entry name" value="AMP-bd_C"/>
</dbReference>
<evidence type="ECO:0000259" key="3">
    <source>
        <dbReference type="Pfam" id="PF00501"/>
    </source>
</evidence>
<organism evidence="5 6">
    <name type="scientific">Nitratidesulfovibrio vulgaris (strain DP4)</name>
    <name type="common">Desulfovibrio vulgaris</name>
    <dbReference type="NCBI Taxonomy" id="391774"/>
    <lineage>
        <taxon>Bacteria</taxon>
        <taxon>Pseudomonadati</taxon>
        <taxon>Thermodesulfobacteriota</taxon>
        <taxon>Desulfovibrionia</taxon>
        <taxon>Desulfovibrionales</taxon>
        <taxon>Desulfovibrionaceae</taxon>
        <taxon>Nitratidesulfovibrio</taxon>
    </lineage>
</organism>
<name>A0A0H3A4X2_NITV4</name>
<dbReference type="FunFam" id="3.30.300.30:FF:000008">
    <property type="entry name" value="2,3-dihydroxybenzoate-AMP ligase"/>
    <property type="match status" value="1"/>
</dbReference>
<reference evidence="6" key="1">
    <citation type="journal article" date="2009" name="Environ. Microbiol.">
        <title>Contribution of mobile genetic elements to Desulfovibrio vulgaris genome plasticity.</title>
        <authorList>
            <person name="Walker C.B."/>
            <person name="Stolyar S."/>
            <person name="Chivian D."/>
            <person name="Pinel N."/>
            <person name="Gabster J.A."/>
            <person name="Dehal P.S."/>
            <person name="He Z."/>
            <person name="Yang Z.K."/>
            <person name="Yen H.C."/>
            <person name="Zhou J."/>
            <person name="Wall J.D."/>
            <person name="Hazen T.C."/>
            <person name="Arkin A.P."/>
            <person name="Stahl D.A."/>
        </authorList>
    </citation>
    <scope>NUCLEOTIDE SEQUENCE [LARGE SCALE GENOMIC DNA]</scope>
    <source>
        <strain evidence="6">DP4</strain>
    </source>
</reference>
<gene>
    <name evidence="5" type="ordered locus">Dvul_0312</name>
</gene>
<dbReference type="Gene3D" id="3.30.300.30">
    <property type="match status" value="1"/>
</dbReference>
<dbReference type="InterPro" id="IPR020845">
    <property type="entry name" value="AMP-binding_CS"/>
</dbReference>
<accession>A0A0H3A4X2</accession>
<dbReference type="SMR" id="A0A0H3A4X2"/>
<dbReference type="HOGENOM" id="CLU_000022_59_7_7"/>
<dbReference type="FunFam" id="3.40.50.12780:FF:000003">
    <property type="entry name" value="Long-chain-fatty-acid--CoA ligase FadD"/>
    <property type="match status" value="1"/>
</dbReference>
<dbReference type="GO" id="GO:0006631">
    <property type="term" value="P:fatty acid metabolic process"/>
    <property type="evidence" value="ECO:0007669"/>
    <property type="project" value="TreeGrafter"/>
</dbReference>
<dbReference type="Gene3D" id="3.40.50.980">
    <property type="match status" value="2"/>
</dbReference>
<dbReference type="KEGG" id="dvl:Dvul_0312"/>
<dbReference type="PANTHER" id="PTHR43201:SF5">
    <property type="entry name" value="MEDIUM-CHAIN ACYL-COA LIGASE ACSF2, MITOCHONDRIAL"/>
    <property type="match status" value="1"/>
</dbReference>
<dbReference type="GO" id="GO:0031956">
    <property type="term" value="F:medium-chain fatty acid-CoA ligase activity"/>
    <property type="evidence" value="ECO:0007669"/>
    <property type="project" value="TreeGrafter"/>
</dbReference>
<sequence>MDTFAIREMTLGRILDETAAKFPDNDAVVYVDRDYRQTYREFVSVVDDLARGLMALGVKRGDKVALWATNVPYWVALQFATAKIGAVLLTVNTNYRESELRYLLEQSECENLFIMDGFRDHDFVQTIYQVIPELRMQPRGQLRCEGLPHLKRVMFLGAEKHRGMYSVPEIVSLGVMVSDEEFRQRQDELDPYDVVNMQYTSGTTGFPKGVMLTHVGIGNNGYWIGRNQGFTEKDRVCLPVPLFHCFGCVLGVMAAINHGAALVILENFNPMHVMASVDQEKCTALYGVPTMFLAVLEHKLFDRFDFSSLRTGIMAGSVCPEPLMRRVIEKMNMREITICYGLTEGSPVMTQTLVDDSLERRVQTVGRAMPGIEVRIVDPETNEEVPHGTPGEVVCRGYNVMKGYYNMPEATAKAVDGDGWLHSGDLGIMDEHGYVRITGRIKDMIIRGGENIYPREIEEFLYGMEGVQDVQVVGVPSRKYGEEVGAFIIPKEGYDLAPEDVRDHCRGRISWYKVPRHIAFVSEFPMTASAKIQKYKLREMAAELFPDAMK</sequence>
<dbReference type="EMBL" id="CP000527">
    <property type="protein sequence ID" value="ABM27335.1"/>
    <property type="molecule type" value="Genomic_DNA"/>
</dbReference>
<evidence type="ECO:0000256" key="2">
    <source>
        <dbReference type="ARBA" id="ARBA00022598"/>
    </source>
</evidence>
<dbReference type="SUPFAM" id="SSF56801">
    <property type="entry name" value="Acetyl-CoA synthetase-like"/>
    <property type="match status" value="1"/>
</dbReference>
<evidence type="ECO:0000313" key="5">
    <source>
        <dbReference type="EMBL" id="ABM27335.1"/>
    </source>
</evidence>
<feature type="domain" description="AMP-dependent synthetase/ligase" evidence="3">
    <location>
        <begin position="15"/>
        <end position="405"/>
    </location>
</feature>
<keyword evidence="2 5" id="KW-0436">Ligase</keyword>
<comment type="similarity">
    <text evidence="1">Belongs to the ATP-dependent AMP-binding enzyme family.</text>
</comment>
<dbReference type="InterPro" id="IPR000873">
    <property type="entry name" value="AMP-dep_synth/lig_dom"/>
</dbReference>
<dbReference type="RefSeq" id="WP_010940324.1">
    <property type="nucleotide sequence ID" value="NC_008751.1"/>
</dbReference>
<protein>
    <submittedName>
        <fullName evidence="5">AMP-dependent synthetase and ligase</fullName>
    </submittedName>
</protein>
<evidence type="ECO:0000259" key="4">
    <source>
        <dbReference type="Pfam" id="PF13193"/>
    </source>
</evidence>